<reference evidence="1 2" key="2">
    <citation type="journal article" date="2022" name="Mol. Ecol. Resour.">
        <title>The genomes of chicory, endive, great burdock and yacon provide insights into Asteraceae paleo-polyploidization history and plant inulin production.</title>
        <authorList>
            <person name="Fan W."/>
            <person name="Wang S."/>
            <person name="Wang H."/>
            <person name="Wang A."/>
            <person name="Jiang F."/>
            <person name="Liu H."/>
            <person name="Zhao H."/>
            <person name="Xu D."/>
            <person name="Zhang Y."/>
        </authorList>
    </citation>
    <scope>NUCLEOTIDE SEQUENCE [LARGE SCALE GENOMIC DNA]</scope>
    <source>
        <strain evidence="2">cv. Yunnan</strain>
        <tissue evidence="1">Leaves</tissue>
    </source>
</reference>
<reference evidence="2" key="1">
    <citation type="journal article" date="2022" name="Mol. Ecol. Resour.">
        <title>The genomes of chicory, endive, great burdock and yacon provide insights into Asteraceae palaeo-polyploidization history and plant inulin production.</title>
        <authorList>
            <person name="Fan W."/>
            <person name="Wang S."/>
            <person name="Wang H."/>
            <person name="Wang A."/>
            <person name="Jiang F."/>
            <person name="Liu H."/>
            <person name="Zhao H."/>
            <person name="Xu D."/>
            <person name="Zhang Y."/>
        </authorList>
    </citation>
    <scope>NUCLEOTIDE SEQUENCE [LARGE SCALE GENOMIC DNA]</scope>
    <source>
        <strain evidence="2">cv. Yunnan</strain>
    </source>
</reference>
<keyword evidence="2" id="KW-1185">Reference proteome</keyword>
<proteinExistence type="predicted"/>
<sequence length="100" mass="11196">MDLLGLSLEDLFNFCSRELSLKTVFMLADQMVSWTKMSADGKHGGNKSSWEFILGSNIKSNSYVSSASLNTNVSQREPTRLLLIRFLRQILNNSVVCSGF</sequence>
<accession>A0ACB9IR52</accession>
<dbReference type="EMBL" id="CM042024">
    <property type="protein sequence ID" value="KAI3810713.1"/>
    <property type="molecule type" value="Genomic_DNA"/>
</dbReference>
<dbReference type="Proteomes" id="UP001056120">
    <property type="component" value="Linkage Group LG07"/>
</dbReference>
<evidence type="ECO:0000313" key="2">
    <source>
        <dbReference type="Proteomes" id="UP001056120"/>
    </source>
</evidence>
<evidence type="ECO:0000313" key="1">
    <source>
        <dbReference type="EMBL" id="KAI3810713.1"/>
    </source>
</evidence>
<comment type="caution">
    <text evidence="1">The sequence shown here is derived from an EMBL/GenBank/DDBJ whole genome shotgun (WGS) entry which is preliminary data.</text>
</comment>
<protein>
    <submittedName>
        <fullName evidence="1">Uncharacterized protein</fullName>
    </submittedName>
</protein>
<name>A0ACB9IR52_9ASTR</name>
<gene>
    <name evidence="1" type="ORF">L1987_20335</name>
</gene>
<organism evidence="1 2">
    <name type="scientific">Smallanthus sonchifolius</name>
    <dbReference type="NCBI Taxonomy" id="185202"/>
    <lineage>
        <taxon>Eukaryota</taxon>
        <taxon>Viridiplantae</taxon>
        <taxon>Streptophyta</taxon>
        <taxon>Embryophyta</taxon>
        <taxon>Tracheophyta</taxon>
        <taxon>Spermatophyta</taxon>
        <taxon>Magnoliopsida</taxon>
        <taxon>eudicotyledons</taxon>
        <taxon>Gunneridae</taxon>
        <taxon>Pentapetalae</taxon>
        <taxon>asterids</taxon>
        <taxon>campanulids</taxon>
        <taxon>Asterales</taxon>
        <taxon>Asteraceae</taxon>
        <taxon>Asteroideae</taxon>
        <taxon>Heliantheae alliance</taxon>
        <taxon>Millerieae</taxon>
        <taxon>Smallanthus</taxon>
    </lineage>
</organism>